<dbReference type="PROSITE" id="PS00462">
    <property type="entry name" value="G_GLU_TRANSPEPTIDASE"/>
    <property type="match status" value="1"/>
</dbReference>
<feature type="binding site" evidence="4">
    <location>
        <begin position="462"/>
        <end position="464"/>
    </location>
    <ligand>
        <name>L-glutamate</name>
        <dbReference type="ChEBI" id="CHEBI:29985"/>
    </ligand>
</feature>
<evidence type="ECO:0000256" key="5">
    <source>
        <dbReference type="SAM" id="Phobius"/>
    </source>
</evidence>
<feature type="active site" description="Nucleophile" evidence="3">
    <location>
        <position position="444"/>
    </location>
</feature>
<feature type="transmembrane region" description="Helical" evidence="5">
    <location>
        <begin position="44"/>
        <end position="64"/>
    </location>
</feature>
<dbReference type="PANTHER" id="PTHR11686">
    <property type="entry name" value="GAMMA GLUTAMYL TRANSPEPTIDASE"/>
    <property type="match status" value="1"/>
</dbReference>
<dbReference type="InterPro" id="IPR000101">
    <property type="entry name" value="GGT_peptidase"/>
</dbReference>
<feature type="binding site" evidence="4">
    <location>
        <begin position="514"/>
        <end position="515"/>
    </location>
    <ligand>
        <name>L-glutamate</name>
        <dbReference type="ChEBI" id="CHEBI:29985"/>
    </ligand>
</feature>
<dbReference type="Proteomes" id="UP001634394">
    <property type="component" value="Unassembled WGS sequence"/>
</dbReference>
<dbReference type="InterPro" id="IPR043138">
    <property type="entry name" value="GGT_lsub"/>
</dbReference>
<keyword evidence="2" id="KW-1199">Hemostasis impairing toxin</keyword>
<evidence type="ECO:0000313" key="7">
    <source>
        <dbReference type="Proteomes" id="UP001634394"/>
    </source>
</evidence>
<dbReference type="NCBIfam" id="TIGR00066">
    <property type="entry name" value="g_glut_trans"/>
    <property type="match status" value="1"/>
</dbReference>
<gene>
    <name evidence="6" type="ORF">ACJMK2_026583</name>
</gene>
<evidence type="ECO:0000256" key="1">
    <source>
        <dbReference type="ARBA" id="ARBA00009381"/>
    </source>
</evidence>
<feature type="binding site" evidence="4">
    <location>
        <position position="154"/>
    </location>
    <ligand>
        <name>L-glutamate</name>
        <dbReference type="ChEBI" id="CHEBI:29985"/>
    </ligand>
</feature>
<comment type="caution">
    <text evidence="6">The sequence shown here is derived from an EMBL/GenBank/DDBJ whole genome shotgun (WGS) entry which is preliminary data.</text>
</comment>
<organism evidence="6 7">
    <name type="scientific">Sinanodonta woodiana</name>
    <name type="common">Chinese pond mussel</name>
    <name type="synonym">Anodonta woodiana</name>
    <dbReference type="NCBI Taxonomy" id="1069815"/>
    <lineage>
        <taxon>Eukaryota</taxon>
        <taxon>Metazoa</taxon>
        <taxon>Spiralia</taxon>
        <taxon>Lophotrochozoa</taxon>
        <taxon>Mollusca</taxon>
        <taxon>Bivalvia</taxon>
        <taxon>Autobranchia</taxon>
        <taxon>Heteroconchia</taxon>
        <taxon>Palaeoheterodonta</taxon>
        <taxon>Unionida</taxon>
        <taxon>Unionoidea</taxon>
        <taxon>Unionidae</taxon>
        <taxon>Unioninae</taxon>
        <taxon>Sinanodonta</taxon>
    </lineage>
</organism>
<comment type="similarity">
    <text evidence="1">Belongs to the gamma-glutamyltransferase family.</text>
</comment>
<name>A0ABD3XK15_SINWO</name>
<dbReference type="PRINTS" id="PR01210">
    <property type="entry name" value="GGTRANSPTASE"/>
</dbReference>
<evidence type="ECO:0000313" key="6">
    <source>
        <dbReference type="EMBL" id="KAL3886599.1"/>
    </source>
</evidence>
<dbReference type="InterPro" id="IPR029055">
    <property type="entry name" value="Ntn_hydrolases_N"/>
</dbReference>
<keyword evidence="2" id="KW-1202">Platelet aggregation activating toxin</keyword>
<accession>A0ABD3XK15</accession>
<keyword evidence="5" id="KW-1133">Transmembrane helix</keyword>
<dbReference type="InterPro" id="IPR055262">
    <property type="entry name" value="GGT_CS"/>
</dbReference>
<dbReference type="PANTHER" id="PTHR11686:SF9">
    <property type="entry name" value="RE13973P"/>
    <property type="match status" value="1"/>
</dbReference>
<dbReference type="AlphaFoldDB" id="A0ABD3XK15"/>
<dbReference type="Gene3D" id="1.10.246.130">
    <property type="match status" value="1"/>
</dbReference>
<keyword evidence="2" id="KW-0800">Toxin</keyword>
<feature type="binding site" evidence="4">
    <location>
        <position position="486"/>
    </location>
    <ligand>
        <name>L-glutamate</name>
        <dbReference type="ChEBI" id="CHEBI:29985"/>
    </ligand>
</feature>
<protein>
    <submittedName>
        <fullName evidence="6">Uncharacterized protein</fullName>
    </submittedName>
</protein>
<evidence type="ECO:0000256" key="3">
    <source>
        <dbReference type="PIRSR" id="PIRSR600101-1"/>
    </source>
</evidence>
<dbReference type="GO" id="GO:0036374">
    <property type="term" value="F:glutathione hydrolase activity"/>
    <property type="evidence" value="ECO:0007669"/>
    <property type="project" value="UniProtKB-ARBA"/>
</dbReference>
<dbReference type="Gene3D" id="3.60.20.40">
    <property type="match status" value="1"/>
</dbReference>
<keyword evidence="5" id="KW-0812">Transmembrane</keyword>
<dbReference type="FunFam" id="1.10.246.130:FF:000002">
    <property type="entry name" value="glutathione hydrolase 1 proenzyme"/>
    <property type="match status" value="1"/>
</dbReference>
<keyword evidence="7" id="KW-1185">Reference proteome</keyword>
<dbReference type="EMBL" id="JBJQND010000002">
    <property type="protein sequence ID" value="KAL3886599.1"/>
    <property type="molecule type" value="Genomic_DNA"/>
</dbReference>
<dbReference type="FunFam" id="3.60.20.40:FF:000001">
    <property type="entry name" value="Gamma-glutamyltranspeptidase 1"/>
    <property type="match status" value="1"/>
</dbReference>
<dbReference type="InterPro" id="IPR043137">
    <property type="entry name" value="GGT_ssub_C"/>
</dbReference>
<evidence type="ECO:0000256" key="4">
    <source>
        <dbReference type="PIRSR" id="PIRSR600101-2"/>
    </source>
</evidence>
<reference evidence="6 7" key="1">
    <citation type="submission" date="2024-11" db="EMBL/GenBank/DDBJ databases">
        <title>Chromosome-level genome assembly of the freshwater bivalve Anodonta woodiana.</title>
        <authorList>
            <person name="Chen X."/>
        </authorList>
    </citation>
    <scope>NUCLEOTIDE SEQUENCE [LARGE SCALE GENOMIC DNA]</scope>
    <source>
        <strain evidence="6">MN2024</strain>
        <tissue evidence="6">Gills</tissue>
    </source>
</reference>
<dbReference type="Pfam" id="PF01019">
    <property type="entry name" value="G_glu_transpept"/>
    <property type="match status" value="1"/>
</dbReference>
<sequence>MNDREARQRLLKDEEISSATFGSYGDEDIDRSVRKKRNRARCRACLCIGFAVILIIGVGVVLFFTTKSVKKHTPSPVPSGVNKFLHAAVASDVTLCSEVGRDILQNKKGNAVDAAVAALLCMGLTDPQSMGIGGGFFMTIYNRSTGESHFLDARETAPANASKDMFVENPSLSSLGGMSIAIPGEIRGYFEAIGRFGRLSIQDVFQPAIDMARNGFKVPKSLEKALTSVNPVQMKKKYGDAWNNFINPATNSSYKEGEILKLPQLAKTLATIASEGPEAFYNGSLTKDILADMNAMKDYTKNSSYGSIITAEDLKNYRIMWNSTLNVTLRNKGLTVLTPPAPSGGPVLVFILNILDGYKFEPDVLRTLNGTVLTYHRIIESFKFAYAKRTNLADPTFVPNVTEVVKNLTSADYADYIRSVITDNTTHDYMYYGPTFSDRPTKGTAHLSVVDADGNAVAVTSTINAHFGSKVIGPKTGIIFNNEMDDFSTPGQKNIFGLYPSPANFIEARKRPLSSMCPTIVLNKDGDVYMVVGAAGGTTITTATAYVASHVFWFGKDIKEAIDALRIHHQLLPPYISYESGIRKQVIDGLKTKNHNVTEVSFGSMSIVQGIVKSEGIIYANCDVRKGGTPDGY</sequence>
<feature type="binding site" evidence="4">
    <location>
        <position position="537"/>
    </location>
    <ligand>
        <name>L-glutamate</name>
        <dbReference type="ChEBI" id="CHEBI:29985"/>
    </ligand>
</feature>
<proteinExistence type="inferred from homology"/>
<evidence type="ECO:0000256" key="2">
    <source>
        <dbReference type="ARBA" id="ARBA00084097"/>
    </source>
</evidence>
<keyword evidence="5" id="KW-0472">Membrane</keyword>
<dbReference type="SUPFAM" id="SSF56235">
    <property type="entry name" value="N-terminal nucleophile aminohydrolases (Ntn hydrolases)"/>
    <property type="match status" value="1"/>
</dbReference>